<reference evidence="2" key="1">
    <citation type="submission" date="2022-03" db="EMBL/GenBank/DDBJ databases">
        <authorList>
            <person name="Lindestad O."/>
        </authorList>
    </citation>
    <scope>NUCLEOTIDE SEQUENCE</scope>
</reference>
<feature type="region of interest" description="Disordered" evidence="1">
    <location>
        <begin position="39"/>
        <end position="87"/>
    </location>
</feature>
<name>A0A8S4SLV8_9NEOP</name>
<gene>
    <name evidence="2" type="primary">jg5511</name>
    <name evidence="2" type="ORF">PAEG_LOCUS26701</name>
</gene>
<keyword evidence="3" id="KW-1185">Reference proteome</keyword>
<proteinExistence type="predicted"/>
<evidence type="ECO:0000313" key="2">
    <source>
        <dbReference type="EMBL" id="CAH2268341.1"/>
    </source>
</evidence>
<evidence type="ECO:0000313" key="3">
    <source>
        <dbReference type="Proteomes" id="UP000838756"/>
    </source>
</evidence>
<comment type="caution">
    <text evidence="2">The sequence shown here is derived from an EMBL/GenBank/DDBJ whole genome shotgun (WGS) entry which is preliminary data.</text>
</comment>
<evidence type="ECO:0000256" key="1">
    <source>
        <dbReference type="SAM" id="MobiDB-lite"/>
    </source>
</evidence>
<organism evidence="2 3">
    <name type="scientific">Pararge aegeria aegeria</name>
    <dbReference type="NCBI Taxonomy" id="348720"/>
    <lineage>
        <taxon>Eukaryota</taxon>
        <taxon>Metazoa</taxon>
        <taxon>Ecdysozoa</taxon>
        <taxon>Arthropoda</taxon>
        <taxon>Hexapoda</taxon>
        <taxon>Insecta</taxon>
        <taxon>Pterygota</taxon>
        <taxon>Neoptera</taxon>
        <taxon>Endopterygota</taxon>
        <taxon>Lepidoptera</taxon>
        <taxon>Glossata</taxon>
        <taxon>Ditrysia</taxon>
        <taxon>Papilionoidea</taxon>
        <taxon>Nymphalidae</taxon>
        <taxon>Satyrinae</taxon>
        <taxon>Satyrini</taxon>
        <taxon>Parargina</taxon>
        <taxon>Pararge</taxon>
    </lineage>
</organism>
<dbReference type="EMBL" id="CAKXAJ010026429">
    <property type="protein sequence ID" value="CAH2268341.1"/>
    <property type="molecule type" value="Genomic_DNA"/>
</dbReference>
<protein>
    <submittedName>
        <fullName evidence="2">Jg5511 protein</fullName>
    </submittedName>
</protein>
<accession>A0A8S4SLV8</accession>
<dbReference type="AlphaFoldDB" id="A0A8S4SLV8"/>
<sequence length="87" mass="9638">MHDAGDNGISQSPHALEWQWERYVCRAMNAGICPKELEGRSRSQNAALVDPPQGGSHPANYCETGHKPGEFENPFNDPSLKLQLHDP</sequence>
<dbReference type="Proteomes" id="UP000838756">
    <property type="component" value="Unassembled WGS sequence"/>
</dbReference>